<dbReference type="Gene3D" id="3.40.50.300">
    <property type="entry name" value="P-loop containing nucleotide triphosphate hydrolases"/>
    <property type="match status" value="1"/>
</dbReference>
<keyword evidence="2" id="KW-1185">Reference proteome</keyword>
<evidence type="ECO:0000313" key="1">
    <source>
        <dbReference type="EMBL" id="MBS4201365.1"/>
    </source>
</evidence>
<dbReference type="Proteomes" id="UP000682713">
    <property type="component" value="Unassembled WGS sequence"/>
</dbReference>
<dbReference type="InterPro" id="IPR027417">
    <property type="entry name" value="P-loop_NTPase"/>
</dbReference>
<accession>A0A942YN49</accession>
<gene>
    <name evidence="1" type="ORF">KHA93_17160</name>
</gene>
<evidence type="ECO:0000313" key="2">
    <source>
        <dbReference type="Proteomes" id="UP000682713"/>
    </source>
</evidence>
<proteinExistence type="predicted"/>
<dbReference type="RefSeq" id="WP_213111846.1">
    <property type="nucleotide sequence ID" value="NZ_JAGYPJ010000001.1"/>
</dbReference>
<name>A0A942YN49_9BACI</name>
<sequence length="186" mass="21865">MKFILIVGPQAVGKMTIGQELEKMTDLKLFHNHITIEMVTPFFSYGTDAGKRLVKLFREEIFKEVANSDLPGLIFTYVCAFNMKEDLDYMDEICQIFESKGGTVYFVELEADVEERLERNKSPHRLEQKPTKRNIEWSERDLLKSMEKYRLNSIEGEINREHYLRINNTNLSAEEVAKMIKEEFQL</sequence>
<comment type="caution">
    <text evidence="1">The sequence shown here is derived from an EMBL/GenBank/DDBJ whole genome shotgun (WGS) entry which is preliminary data.</text>
</comment>
<reference evidence="1 2" key="1">
    <citation type="submission" date="2021-05" db="EMBL/GenBank/DDBJ databases">
        <title>Novel Bacillus species.</title>
        <authorList>
            <person name="Liu G."/>
        </authorList>
    </citation>
    <scope>NUCLEOTIDE SEQUENCE [LARGE SCALE GENOMIC DNA]</scope>
    <source>
        <strain evidence="1 2">FJAT-49732</strain>
    </source>
</reference>
<organism evidence="1 2">
    <name type="scientific">Lederbergia citrisecunda</name>
    <dbReference type="NCBI Taxonomy" id="2833583"/>
    <lineage>
        <taxon>Bacteria</taxon>
        <taxon>Bacillati</taxon>
        <taxon>Bacillota</taxon>
        <taxon>Bacilli</taxon>
        <taxon>Bacillales</taxon>
        <taxon>Bacillaceae</taxon>
        <taxon>Lederbergia</taxon>
    </lineage>
</organism>
<dbReference type="EMBL" id="JAGYPJ010000001">
    <property type="protein sequence ID" value="MBS4201365.1"/>
    <property type="molecule type" value="Genomic_DNA"/>
</dbReference>
<dbReference type="AlphaFoldDB" id="A0A942YN49"/>
<dbReference type="SUPFAM" id="SSF52540">
    <property type="entry name" value="P-loop containing nucleoside triphosphate hydrolases"/>
    <property type="match status" value="1"/>
</dbReference>
<protein>
    <submittedName>
        <fullName evidence="1">AAA family ATPase</fullName>
    </submittedName>
</protein>